<feature type="compositionally biased region" description="Basic and acidic residues" evidence="1">
    <location>
        <begin position="13"/>
        <end position="25"/>
    </location>
</feature>
<evidence type="ECO:0000313" key="2">
    <source>
        <dbReference type="EMBL" id="CAA9224535.1"/>
    </source>
</evidence>
<feature type="compositionally biased region" description="Basic and acidic residues" evidence="1">
    <location>
        <begin position="43"/>
        <end position="54"/>
    </location>
</feature>
<feature type="non-terminal residue" evidence="2">
    <location>
        <position position="1"/>
    </location>
</feature>
<accession>A0A6J4HJU3</accession>
<sequence length="64" mass="6978">GRADAGAANESPAGDRRRASGDGRAGRRRRSPARLPAGLHRWHPADVEERDRQPRRAAGSRRGL</sequence>
<dbReference type="AlphaFoldDB" id="A0A6J4HJU3"/>
<dbReference type="EMBL" id="CADCTD010000018">
    <property type="protein sequence ID" value="CAA9224535.1"/>
    <property type="molecule type" value="Genomic_DNA"/>
</dbReference>
<reference evidence="2" key="1">
    <citation type="submission" date="2020-02" db="EMBL/GenBank/DDBJ databases">
        <authorList>
            <person name="Meier V. D."/>
        </authorList>
    </citation>
    <scope>NUCLEOTIDE SEQUENCE</scope>
    <source>
        <strain evidence="2">AVDCRST_MAG27</strain>
    </source>
</reference>
<feature type="compositionally biased region" description="Basic residues" evidence="1">
    <location>
        <begin position="55"/>
        <end position="64"/>
    </location>
</feature>
<gene>
    <name evidence="2" type="ORF">AVDCRST_MAG27-691</name>
</gene>
<protein>
    <submittedName>
        <fullName evidence="2">Uncharacterized protein</fullName>
    </submittedName>
</protein>
<name>A0A6J4HJU3_9PROT</name>
<evidence type="ECO:0000256" key="1">
    <source>
        <dbReference type="SAM" id="MobiDB-lite"/>
    </source>
</evidence>
<feature type="non-terminal residue" evidence="2">
    <location>
        <position position="64"/>
    </location>
</feature>
<organism evidence="2">
    <name type="scientific">uncultured Craurococcus sp</name>
    <dbReference type="NCBI Taxonomy" id="1135998"/>
    <lineage>
        <taxon>Bacteria</taxon>
        <taxon>Pseudomonadati</taxon>
        <taxon>Pseudomonadota</taxon>
        <taxon>Alphaproteobacteria</taxon>
        <taxon>Acetobacterales</taxon>
        <taxon>Acetobacteraceae</taxon>
        <taxon>Craurococcus</taxon>
        <taxon>environmental samples</taxon>
    </lineage>
</organism>
<feature type="region of interest" description="Disordered" evidence="1">
    <location>
        <begin position="1"/>
        <end position="64"/>
    </location>
</feature>
<proteinExistence type="predicted"/>